<dbReference type="GO" id="GO:0061599">
    <property type="term" value="F:molybdopterin molybdotransferase activity"/>
    <property type="evidence" value="ECO:0007669"/>
    <property type="project" value="UniProtKB-UniRule"/>
</dbReference>
<dbReference type="AlphaFoldDB" id="A0A0P1LXT9"/>
<dbReference type="Gene3D" id="2.40.340.10">
    <property type="entry name" value="MoeA, C-terminal, domain IV"/>
    <property type="match status" value="1"/>
</dbReference>
<accession>A0A0P1ME62</accession>
<dbReference type="RefSeq" id="WP_082349293.1">
    <property type="nucleotide sequence ID" value="NZ_CZVI01000010.1"/>
</dbReference>
<accession>A0A0P1LZD4</accession>
<reference evidence="14 15" key="2">
    <citation type="submission" date="2015-11" db="EMBL/GenBank/DDBJ databases">
        <authorList>
            <person name="Zhang Y."/>
            <person name="Guo Z."/>
        </authorList>
    </citation>
    <scope>NUCLEOTIDE SEQUENCE [LARGE SCALE GENOMIC DNA]</scope>
    <source>
        <strain evidence="14">JGI-4</strain>
    </source>
</reference>
<accession>A0A0S4NB51</accession>
<protein>
    <recommendedName>
        <fullName evidence="11">Molybdopterin molybdenumtransferase</fullName>
        <ecNumber evidence="11">2.10.1.1</ecNumber>
    </recommendedName>
</protein>
<dbReference type="NCBIfam" id="TIGR00177">
    <property type="entry name" value="molyb_syn"/>
    <property type="match status" value="1"/>
</dbReference>
<evidence type="ECO:0000256" key="8">
    <source>
        <dbReference type="ARBA" id="ARBA00022842"/>
    </source>
</evidence>
<dbReference type="EMBL" id="FAOP01000010">
    <property type="protein sequence ID" value="CUU08535.1"/>
    <property type="molecule type" value="Genomic_DNA"/>
</dbReference>
<dbReference type="GO" id="GO:0046872">
    <property type="term" value="F:metal ion binding"/>
    <property type="evidence" value="ECO:0007669"/>
    <property type="project" value="UniProtKB-UniRule"/>
</dbReference>
<keyword evidence="8 11" id="KW-0460">Magnesium</keyword>
<dbReference type="UniPathway" id="UPA00344"/>
<comment type="similarity">
    <text evidence="4 11">Belongs to the MoeA family.</text>
</comment>
<keyword evidence="6 11" id="KW-0808">Transferase</keyword>
<keyword evidence="7 11" id="KW-0479">Metal-binding</keyword>
<dbReference type="PANTHER" id="PTHR10192:SF5">
    <property type="entry name" value="GEPHYRIN"/>
    <property type="match status" value="1"/>
</dbReference>
<comment type="catalytic activity">
    <reaction evidence="10">
        <text>adenylyl-molybdopterin + molybdate = Mo-molybdopterin + AMP + H(+)</text>
        <dbReference type="Rhea" id="RHEA:35047"/>
        <dbReference type="ChEBI" id="CHEBI:15378"/>
        <dbReference type="ChEBI" id="CHEBI:36264"/>
        <dbReference type="ChEBI" id="CHEBI:62727"/>
        <dbReference type="ChEBI" id="CHEBI:71302"/>
        <dbReference type="ChEBI" id="CHEBI:456215"/>
        <dbReference type="EC" id="2.10.1.1"/>
    </reaction>
</comment>
<dbReference type="Proteomes" id="UP000182200">
    <property type="component" value="Unassembled WGS sequence"/>
</dbReference>
<accession>A0A0P1LKA1</accession>
<keyword evidence="5 11" id="KW-0500">Molybdenum</keyword>
<evidence type="ECO:0000256" key="5">
    <source>
        <dbReference type="ARBA" id="ARBA00022505"/>
    </source>
</evidence>
<feature type="domain" description="MoaB/Mog" evidence="12">
    <location>
        <begin position="15"/>
        <end position="153"/>
    </location>
</feature>
<evidence type="ECO:0000313" key="13">
    <source>
        <dbReference type="EMBL" id="CUS85944.1"/>
    </source>
</evidence>
<dbReference type="EC" id="2.10.1.1" evidence="11"/>
<evidence type="ECO:0000256" key="3">
    <source>
        <dbReference type="ARBA" id="ARBA00005046"/>
    </source>
</evidence>
<sequence length="234" mass="26984">MGIKEINVIRKPRVYVIITGNELVEPGEKLEEGKIYDANSFSLYSALKSAGVEEIETKRVKDDFVEVKKEFYKALEFADIIIFSGGISVGKYDFVRDLMKKERVETIFYRVRQKPGKPLYFGKLNKKLIFALPGNPAAVLVCFYEYVYPAIRALSGFKNIFLPEKEFVLLKEIRKKTDRLWFLKGKIKGNGVLPLDFQESHMLSSFAIADCLILAPRNRKFIKKAEKIKVHLLY</sequence>
<dbReference type="SUPFAM" id="SSF53218">
    <property type="entry name" value="Molybdenum cofactor biosynthesis proteins"/>
    <property type="match status" value="1"/>
</dbReference>
<dbReference type="InterPro" id="IPR036688">
    <property type="entry name" value="MoeA_C_domain_IV_sf"/>
</dbReference>
<accession>A0A0P1LT66</accession>
<dbReference type="Gene3D" id="3.40.980.10">
    <property type="entry name" value="MoaB/Mog-like domain"/>
    <property type="match status" value="1"/>
</dbReference>
<accession>A0A0P1M7W3</accession>
<gene>
    <name evidence="14" type="ORF">JGI4_02112</name>
    <name evidence="13" type="ORF">JGI8_00946</name>
</gene>
<keyword evidence="9 11" id="KW-0501">Molybdenum cofactor biosynthesis</keyword>
<dbReference type="Proteomes" id="UP000182011">
    <property type="component" value="Unassembled WGS sequence"/>
</dbReference>
<dbReference type="SUPFAM" id="SSF63867">
    <property type="entry name" value="MoeA C-terminal domain-like"/>
    <property type="match status" value="1"/>
</dbReference>
<dbReference type="CDD" id="cd00887">
    <property type="entry name" value="MoeA"/>
    <property type="match status" value="1"/>
</dbReference>
<proteinExistence type="inferred from homology"/>
<dbReference type="PANTHER" id="PTHR10192">
    <property type="entry name" value="MOLYBDOPTERIN BIOSYNTHESIS PROTEIN"/>
    <property type="match status" value="1"/>
</dbReference>
<evidence type="ECO:0000256" key="1">
    <source>
        <dbReference type="ARBA" id="ARBA00001946"/>
    </source>
</evidence>
<dbReference type="Pfam" id="PF00994">
    <property type="entry name" value="MoCF_biosynth"/>
    <property type="match status" value="1"/>
</dbReference>
<accession>A0A0P1LXT9</accession>
<evidence type="ECO:0000313" key="14">
    <source>
        <dbReference type="EMBL" id="CUU08535.1"/>
    </source>
</evidence>
<dbReference type="GO" id="GO:0005829">
    <property type="term" value="C:cytosol"/>
    <property type="evidence" value="ECO:0007669"/>
    <property type="project" value="TreeGrafter"/>
</dbReference>
<organism evidence="14 15">
    <name type="scientific">Candidatus Kryptonium thompsonii</name>
    <dbReference type="NCBI Taxonomy" id="1633631"/>
    <lineage>
        <taxon>Bacteria</taxon>
        <taxon>Pseudomonadati</taxon>
        <taxon>Candidatus Kryptoniota</taxon>
        <taxon>Candidatus Kryptonium</taxon>
    </lineage>
</organism>
<comment type="pathway">
    <text evidence="3 11">Cofactor biosynthesis; molybdopterin biosynthesis.</text>
</comment>
<evidence type="ECO:0000256" key="11">
    <source>
        <dbReference type="RuleBase" id="RU365090"/>
    </source>
</evidence>
<dbReference type="STRING" id="1633631.GCA_001442925_02105"/>
<reference evidence="13 16" key="1">
    <citation type="submission" date="2015-11" db="EMBL/GenBank/DDBJ databases">
        <authorList>
            <person name="Varghese N."/>
        </authorList>
    </citation>
    <scope>NUCLEOTIDE SEQUENCE [LARGE SCALE GENOMIC DNA]</scope>
    <source>
        <strain evidence="13 16">JGI-8</strain>
    </source>
</reference>
<evidence type="ECO:0000256" key="10">
    <source>
        <dbReference type="ARBA" id="ARBA00047317"/>
    </source>
</evidence>
<dbReference type="FunFam" id="3.40.980.10:FF:000004">
    <property type="entry name" value="Molybdopterin molybdenumtransferase"/>
    <property type="match status" value="1"/>
</dbReference>
<dbReference type="InterPro" id="IPR038987">
    <property type="entry name" value="MoeA-like"/>
</dbReference>
<dbReference type="InterPro" id="IPR005111">
    <property type="entry name" value="MoeA_C_domain_IV"/>
</dbReference>
<evidence type="ECO:0000313" key="16">
    <source>
        <dbReference type="Proteomes" id="UP000182200"/>
    </source>
</evidence>
<evidence type="ECO:0000256" key="4">
    <source>
        <dbReference type="ARBA" id="ARBA00010763"/>
    </source>
</evidence>
<dbReference type="EMBL" id="CZVI01000010">
    <property type="protein sequence ID" value="CUS85944.1"/>
    <property type="molecule type" value="Genomic_DNA"/>
</dbReference>
<evidence type="ECO:0000256" key="7">
    <source>
        <dbReference type="ARBA" id="ARBA00022723"/>
    </source>
</evidence>
<dbReference type="GO" id="GO:0006777">
    <property type="term" value="P:Mo-molybdopterin cofactor biosynthetic process"/>
    <property type="evidence" value="ECO:0007669"/>
    <property type="project" value="UniProtKB-UniRule"/>
</dbReference>
<accession>A0A0P1MEJ3</accession>
<name>A0A0P1LXT9_9BACT</name>
<evidence type="ECO:0000256" key="2">
    <source>
        <dbReference type="ARBA" id="ARBA00002901"/>
    </source>
</evidence>
<evidence type="ECO:0000313" key="15">
    <source>
        <dbReference type="Proteomes" id="UP000182011"/>
    </source>
</evidence>
<accession>A0A0P1M8E1</accession>
<evidence type="ECO:0000259" key="12">
    <source>
        <dbReference type="SMART" id="SM00852"/>
    </source>
</evidence>
<accession>A0A0P1NTQ6</accession>
<evidence type="ECO:0000256" key="6">
    <source>
        <dbReference type="ARBA" id="ARBA00022679"/>
    </source>
</evidence>
<accession>A0A0P1P5W9</accession>
<dbReference type="Pfam" id="PF03454">
    <property type="entry name" value="MoeA_C"/>
    <property type="match status" value="1"/>
</dbReference>
<evidence type="ECO:0000256" key="9">
    <source>
        <dbReference type="ARBA" id="ARBA00023150"/>
    </source>
</evidence>
<dbReference type="InterPro" id="IPR001453">
    <property type="entry name" value="MoaB/Mog_dom"/>
</dbReference>
<dbReference type="InterPro" id="IPR036425">
    <property type="entry name" value="MoaB/Mog-like_dom_sf"/>
</dbReference>
<keyword evidence="16" id="KW-1185">Reference proteome</keyword>
<comment type="cofactor">
    <cofactor evidence="1 11">
        <name>Mg(2+)</name>
        <dbReference type="ChEBI" id="CHEBI:18420"/>
    </cofactor>
</comment>
<dbReference type="OrthoDB" id="9804758at2"/>
<accession>A0A0P1M2F1</accession>
<comment type="function">
    <text evidence="2 11">Catalyzes the insertion of molybdate into adenylated molybdopterin with the concomitant release of AMP.</text>
</comment>
<dbReference type="SMART" id="SM00852">
    <property type="entry name" value="MoCF_biosynth"/>
    <property type="match status" value="1"/>
</dbReference>